<proteinExistence type="predicted"/>
<dbReference type="EMBL" id="JANHOG010000083">
    <property type="protein sequence ID" value="KAJ3558529.1"/>
    <property type="molecule type" value="Genomic_DNA"/>
</dbReference>
<dbReference type="Proteomes" id="UP001148662">
    <property type="component" value="Unassembled WGS sequence"/>
</dbReference>
<protein>
    <submittedName>
        <fullName evidence="1">Uncharacterized protein</fullName>
    </submittedName>
</protein>
<evidence type="ECO:0000313" key="1">
    <source>
        <dbReference type="EMBL" id="KAJ3558529.1"/>
    </source>
</evidence>
<organism evidence="1 2">
    <name type="scientific">Phlebia brevispora</name>
    <dbReference type="NCBI Taxonomy" id="194682"/>
    <lineage>
        <taxon>Eukaryota</taxon>
        <taxon>Fungi</taxon>
        <taxon>Dikarya</taxon>
        <taxon>Basidiomycota</taxon>
        <taxon>Agaricomycotina</taxon>
        <taxon>Agaricomycetes</taxon>
        <taxon>Polyporales</taxon>
        <taxon>Meruliaceae</taxon>
        <taxon>Phlebia</taxon>
    </lineage>
</organism>
<comment type="caution">
    <text evidence="1">The sequence shown here is derived from an EMBL/GenBank/DDBJ whole genome shotgun (WGS) entry which is preliminary data.</text>
</comment>
<accession>A0ACC1TDU9</accession>
<sequence length="299" mass="31539">MDVVPPTPPPLPSLRSRKQSSHRVPVPSLTPSLLADVEGNPGISESDSRSDTEVTISSPLASGASVKPKQLSVRRNAPGLSIVTNHPPESYIRAVESGLTPTTAATDVTFNSAMSSSPDPRAIGFVGLSLRPVSAMFSTDIAGQIDSAGTDGRPPLDIDSGTPTTTTAAISPRSPDLSLRSEPCPRTGKGDSPIILPQDDQTSVIQALQEQILTARRAWQRQVWELEGQVRDLKAEVEDLRAKEGAQEYCPACGRGPIVRSVEEGANIEDLRKAGVKVGGVVNRPRARTGVGSRFASGV</sequence>
<gene>
    <name evidence="1" type="ORF">NM688_g876</name>
</gene>
<name>A0ACC1TDU9_9APHY</name>
<keyword evidence="2" id="KW-1185">Reference proteome</keyword>
<reference evidence="1" key="1">
    <citation type="submission" date="2022-07" db="EMBL/GenBank/DDBJ databases">
        <title>Genome Sequence of Phlebia brevispora.</title>
        <authorList>
            <person name="Buettner E."/>
        </authorList>
    </citation>
    <scope>NUCLEOTIDE SEQUENCE</scope>
    <source>
        <strain evidence="1">MPL23</strain>
    </source>
</reference>
<evidence type="ECO:0000313" key="2">
    <source>
        <dbReference type="Proteomes" id="UP001148662"/>
    </source>
</evidence>